<protein>
    <recommendedName>
        <fullName evidence="3">Internalin</fullName>
    </recommendedName>
</protein>
<evidence type="ECO:0008006" key="3">
    <source>
        <dbReference type="Google" id="ProtNLM"/>
    </source>
</evidence>
<dbReference type="EMBL" id="BBNS01000011">
    <property type="protein sequence ID" value="GAL71226.1"/>
    <property type="molecule type" value="Genomic_DNA"/>
</dbReference>
<dbReference type="NCBIfam" id="TIGR04131">
    <property type="entry name" value="Bac_Flav_CTERM"/>
    <property type="match status" value="1"/>
</dbReference>
<dbReference type="InterPro" id="IPR026341">
    <property type="entry name" value="T9SS_type_B"/>
</dbReference>
<comment type="caution">
    <text evidence="1">The sequence shown here is derived from an EMBL/GenBank/DDBJ whole genome shotgun (WGS) entry which is preliminary data.</text>
</comment>
<sequence length="91" mass="10495">MGFPKFFTPNGDGINDTWNVKGLSTDYSQNSTVFIYDRYGKLIKQYKPNSKGWNGIFNGQLLSANDYWYVVNLVDSEGNLRTFRGHFSLIR</sequence>
<dbReference type="RefSeq" id="WP_042248507.1">
    <property type="nucleotide sequence ID" value="NZ_BBNS01000011.1"/>
</dbReference>
<reference evidence="1 2" key="1">
    <citation type="journal article" date="2014" name="Genome Announc.">
        <title>Draft Genome Sequence of Marine Flavobacterium Jejuia pallidilutea Strain 11shimoA1 and Pigmentation Mutants.</title>
        <authorList>
            <person name="Takatani N."/>
            <person name="Nakanishi M."/>
            <person name="Meirelles P."/>
            <person name="Mino S."/>
            <person name="Suda W."/>
            <person name="Oshima K."/>
            <person name="Hattori M."/>
            <person name="Ohkuma M."/>
            <person name="Hosokawa M."/>
            <person name="Miyashita K."/>
            <person name="Thompson F.L."/>
            <person name="Niwa A."/>
            <person name="Sawabe T."/>
            <person name="Sawabe T."/>
        </authorList>
    </citation>
    <scope>NUCLEOTIDE SEQUENCE [LARGE SCALE GENOMIC DNA]</scope>
    <source>
        <strain evidence="2">JCM19302</strain>
    </source>
</reference>
<name>A0A090W2Q9_9FLAO</name>
<dbReference type="Proteomes" id="UP000029646">
    <property type="component" value="Unassembled WGS sequence"/>
</dbReference>
<proteinExistence type="predicted"/>
<accession>A0A090W2Q9</accession>
<gene>
    <name evidence="1" type="ORF">JCM19302_903</name>
</gene>
<dbReference type="Pfam" id="PF13585">
    <property type="entry name" value="CHU_C"/>
    <property type="match status" value="1"/>
</dbReference>
<organism evidence="1 2">
    <name type="scientific">Jejuia pallidilutea</name>
    <dbReference type="NCBI Taxonomy" id="504487"/>
    <lineage>
        <taxon>Bacteria</taxon>
        <taxon>Pseudomonadati</taxon>
        <taxon>Bacteroidota</taxon>
        <taxon>Flavobacteriia</taxon>
        <taxon>Flavobacteriales</taxon>
        <taxon>Flavobacteriaceae</taxon>
        <taxon>Jejuia</taxon>
    </lineage>
</organism>
<evidence type="ECO:0000313" key="1">
    <source>
        <dbReference type="EMBL" id="GAL71226.1"/>
    </source>
</evidence>
<dbReference type="AlphaFoldDB" id="A0A090W2Q9"/>
<evidence type="ECO:0000313" key="2">
    <source>
        <dbReference type="Proteomes" id="UP000029646"/>
    </source>
</evidence>